<dbReference type="RefSeq" id="WP_093644783.1">
    <property type="nucleotide sequence ID" value="NZ_FPBH01000034.1"/>
</dbReference>
<dbReference type="OrthoDB" id="6006744at2"/>
<gene>
    <name evidence="1" type="ORF">SAMN05192563_103423</name>
</gene>
<dbReference type="AlphaFoldDB" id="A0A1I7EMU5"/>
<sequence length="99" mass="10743">MARLASEELVRLRQVNAVTALLALATYAKRDITFVPTKAVGTERWHASVGAFQFELLLNGPRFFDARAKTGGGGAIDLAIHLYGLSFNDAIGLLRERGV</sequence>
<dbReference type="Proteomes" id="UP000198844">
    <property type="component" value="Unassembled WGS sequence"/>
</dbReference>
<evidence type="ECO:0000313" key="2">
    <source>
        <dbReference type="Proteomes" id="UP000198844"/>
    </source>
</evidence>
<protein>
    <submittedName>
        <fullName evidence="1">Uncharacterized protein</fullName>
    </submittedName>
</protein>
<reference evidence="1 2" key="1">
    <citation type="submission" date="2016-10" db="EMBL/GenBank/DDBJ databases">
        <authorList>
            <person name="de Groot N.N."/>
        </authorList>
    </citation>
    <scope>NUCLEOTIDE SEQUENCE [LARGE SCALE GENOMIC DNA]</scope>
    <source>
        <strain evidence="1 2">LMG 27731</strain>
    </source>
</reference>
<evidence type="ECO:0000313" key="1">
    <source>
        <dbReference type="EMBL" id="SFU25242.1"/>
    </source>
</evidence>
<proteinExistence type="predicted"/>
<organism evidence="1 2">
    <name type="scientific">Paraburkholderia aspalathi</name>
    <dbReference type="NCBI Taxonomy" id="1324617"/>
    <lineage>
        <taxon>Bacteria</taxon>
        <taxon>Pseudomonadati</taxon>
        <taxon>Pseudomonadota</taxon>
        <taxon>Betaproteobacteria</taxon>
        <taxon>Burkholderiales</taxon>
        <taxon>Burkholderiaceae</taxon>
        <taxon>Paraburkholderia</taxon>
    </lineage>
</organism>
<accession>A0A1I7EMU5</accession>
<dbReference type="EMBL" id="FPBH01000034">
    <property type="protein sequence ID" value="SFU25242.1"/>
    <property type="molecule type" value="Genomic_DNA"/>
</dbReference>
<name>A0A1I7EMU5_9BURK</name>